<accession>A0A506ULZ4</accession>
<dbReference type="InterPro" id="IPR011990">
    <property type="entry name" value="TPR-like_helical_dom_sf"/>
</dbReference>
<reference evidence="3 4" key="1">
    <citation type="submission" date="2019-03" db="EMBL/GenBank/DDBJ databases">
        <title>The complete genome sequence of Neokomagataea sp. Jb2 NBRC113641.</title>
        <authorList>
            <person name="Chua K.-O."/>
            <person name="Chan K.-G."/>
            <person name="See-Too W.-S."/>
        </authorList>
    </citation>
    <scope>NUCLEOTIDE SEQUENCE [LARGE SCALE GENOMIC DNA]</scope>
    <source>
        <strain evidence="3 4">Jb2</strain>
    </source>
</reference>
<feature type="coiled-coil region" evidence="1">
    <location>
        <begin position="107"/>
        <end position="134"/>
    </location>
</feature>
<keyword evidence="1" id="KW-0175">Coiled coil</keyword>
<dbReference type="AlphaFoldDB" id="A0A506ULZ4"/>
<gene>
    <name evidence="3" type="ORF">E3202_07715</name>
</gene>
<feature type="region of interest" description="Disordered" evidence="2">
    <location>
        <begin position="153"/>
        <end position="185"/>
    </location>
</feature>
<evidence type="ECO:0000256" key="2">
    <source>
        <dbReference type="SAM" id="MobiDB-lite"/>
    </source>
</evidence>
<feature type="region of interest" description="Disordered" evidence="2">
    <location>
        <begin position="48"/>
        <end position="100"/>
    </location>
</feature>
<evidence type="ECO:0008006" key="5">
    <source>
        <dbReference type="Google" id="ProtNLM"/>
    </source>
</evidence>
<keyword evidence="4" id="KW-1185">Reference proteome</keyword>
<evidence type="ECO:0000313" key="4">
    <source>
        <dbReference type="Proteomes" id="UP000315037"/>
    </source>
</evidence>
<comment type="caution">
    <text evidence="3">The sequence shown here is derived from an EMBL/GenBank/DDBJ whole genome shotgun (WGS) entry which is preliminary data.</text>
</comment>
<name>A0A506ULZ4_9PROT</name>
<dbReference type="OrthoDB" id="7281831at2"/>
<proteinExistence type="predicted"/>
<dbReference type="Proteomes" id="UP000315037">
    <property type="component" value="Unassembled WGS sequence"/>
</dbReference>
<protein>
    <recommendedName>
        <fullName evidence="5">Tetratricopeptide repeat protein</fullName>
    </recommendedName>
</protein>
<evidence type="ECO:0000256" key="1">
    <source>
        <dbReference type="SAM" id="Coils"/>
    </source>
</evidence>
<dbReference type="Gene3D" id="1.25.40.10">
    <property type="entry name" value="Tetratricopeptide repeat domain"/>
    <property type="match status" value="1"/>
</dbReference>
<evidence type="ECO:0000313" key="3">
    <source>
        <dbReference type="EMBL" id="TPW34366.1"/>
    </source>
</evidence>
<dbReference type="SUPFAM" id="SSF48452">
    <property type="entry name" value="TPR-like"/>
    <property type="match status" value="1"/>
</dbReference>
<sequence>MMRSFPLRLAGLALVVGPLMYSVSPSVLLPAQAQELTRDEILRQHQELAREHGQSLGQPEAMPAGGEDLDAPAESPAPRSSRRAARRQSGEGVETEGSLTAQLLTRVTSLENQVRQMQGQLEQLTNEVHRNQADVTKQIGDMQFAAQNGGGGGLGGGAAAVESPRAARAPAAVEKPAPRAEETPRTAAQFLQAARTALRSHHYAESLSAAQQAQSLSHSSAERSEALYVEAQAAAGQKNYRQSAVAYYDAYGKAPKSARAPGALLGVSASMLALGNKGAACQALDKLQKEFPAASASVKASEKAFRKRAACP</sequence>
<organism evidence="3 4">
    <name type="scientific">Oecophyllibacter saccharovorans</name>
    <dbReference type="NCBI Taxonomy" id="2558360"/>
    <lineage>
        <taxon>Bacteria</taxon>
        <taxon>Pseudomonadati</taxon>
        <taxon>Pseudomonadota</taxon>
        <taxon>Alphaproteobacteria</taxon>
        <taxon>Acetobacterales</taxon>
        <taxon>Acetobacteraceae</taxon>
        <taxon>Oecophyllibacter</taxon>
    </lineage>
</organism>
<dbReference type="EMBL" id="SORZ01000002">
    <property type="protein sequence ID" value="TPW34366.1"/>
    <property type="molecule type" value="Genomic_DNA"/>
</dbReference>
<dbReference type="RefSeq" id="WP_141451654.1">
    <property type="nucleotide sequence ID" value="NZ_CP038143.1"/>
</dbReference>
<feature type="compositionally biased region" description="Low complexity" evidence="2">
    <location>
        <begin position="159"/>
        <end position="175"/>
    </location>
</feature>